<feature type="transmembrane region" description="Helical" evidence="9">
    <location>
        <begin position="2999"/>
        <end position="3026"/>
    </location>
</feature>
<feature type="compositionally biased region" description="Acidic residues" evidence="8">
    <location>
        <begin position="1823"/>
        <end position="1852"/>
    </location>
</feature>
<feature type="compositionally biased region" description="Basic and acidic residues" evidence="8">
    <location>
        <begin position="1535"/>
        <end position="1548"/>
    </location>
</feature>
<feature type="region of interest" description="Disordered" evidence="8">
    <location>
        <begin position="2313"/>
        <end position="2359"/>
    </location>
</feature>
<dbReference type="Pfam" id="PF01477">
    <property type="entry name" value="PLAT"/>
    <property type="match status" value="1"/>
</dbReference>
<feature type="region of interest" description="Disordered" evidence="8">
    <location>
        <begin position="1534"/>
        <end position="1590"/>
    </location>
</feature>
<evidence type="ECO:0000313" key="12">
    <source>
        <dbReference type="Proteomes" id="UP001283361"/>
    </source>
</evidence>
<feature type="region of interest" description="Disordered" evidence="8">
    <location>
        <begin position="1605"/>
        <end position="1675"/>
    </location>
</feature>
<feature type="compositionally biased region" description="Basic residues" evidence="8">
    <location>
        <begin position="1872"/>
        <end position="1884"/>
    </location>
</feature>
<dbReference type="Gene3D" id="2.60.60.20">
    <property type="entry name" value="PLAT/LH2 domain"/>
    <property type="match status" value="1"/>
</dbReference>
<protein>
    <recommendedName>
        <fullName evidence="10">PLAT domain-containing protein</fullName>
    </recommendedName>
</protein>
<feature type="compositionally biased region" description="Polar residues" evidence="8">
    <location>
        <begin position="2274"/>
        <end position="2292"/>
    </location>
</feature>
<evidence type="ECO:0000256" key="9">
    <source>
        <dbReference type="SAM" id="Phobius"/>
    </source>
</evidence>
<feature type="compositionally biased region" description="Basic and acidic residues" evidence="8">
    <location>
        <begin position="2341"/>
        <end position="2351"/>
    </location>
</feature>
<dbReference type="GO" id="GO:0016020">
    <property type="term" value="C:membrane"/>
    <property type="evidence" value="ECO:0007669"/>
    <property type="project" value="UniProtKB-SubCell"/>
</dbReference>
<dbReference type="Proteomes" id="UP001283361">
    <property type="component" value="Unassembled WGS sequence"/>
</dbReference>
<reference evidence="11" key="1">
    <citation type="journal article" date="2023" name="G3 (Bethesda)">
        <title>A reference genome for the long-term kleptoplast-retaining sea slug Elysia crispata morphotype clarki.</title>
        <authorList>
            <person name="Eastman K.E."/>
            <person name="Pendleton A.L."/>
            <person name="Shaikh M.A."/>
            <person name="Suttiyut T."/>
            <person name="Ogas R."/>
            <person name="Tomko P."/>
            <person name="Gavelis G."/>
            <person name="Widhalm J.R."/>
            <person name="Wisecaver J.H."/>
        </authorList>
    </citation>
    <scope>NUCLEOTIDE SEQUENCE</scope>
    <source>
        <strain evidence="11">ECLA1</strain>
    </source>
</reference>
<feature type="compositionally biased region" description="Polar residues" evidence="8">
    <location>
        <begin position="1628"/>
        <end position="1647"/>
    </location>
</feature>
<evidence type="ECO:0000256" key="5">
    <source>
        <dbReference type="ARBA" id="ARBA00022989"/>
    </source>
</evidence>
<comment type="similarity">
    <text evidence="2">Belongs to the polycystin family.</text>
</comment>
<keyword evidence="4" id="KW-0732">Signal</keyword>
<comment type="subcellular location">
    <subcellularLocation>
        <location evidence="1">Membrane</location>
        <topology evidence="1">Multi-pass membrane protein</topology>
    </subcellularLocation>
</comment>
<dbReference type="InterPro" id="IPR046791">
    <property type="entry name" value="Polycystin_dom"/>
</dbReference>
<dbReference type="InterPro" id="IPR051223">
    <property type="entry name" value="Polycystin"/>
</dbReference>
<dbReference type="SUPFAM" id="SSF49723">
    <property type="entry name" value="Lipase/lipooxygenase domain (PLAT/LH2 domain)"/>
    <property type="match status" value="1"/>
</dbReference>
<dbReference type="PROSITE" id="PS50095">
    <property type="entry name" value="PLAT"/>
    <property type="match status" value="1"/>
</dbReference>
<feature type="compositionally biased region" description="Basic and acidic residues" evidence="8">
    <location>
        <begin position="1728"/>
        <end position="1741"/>
    </location>
</feature>
<name>A0AAE0ZL63_9GAST</name>
<keyword evidence="5 9" id="KW-1133">Transmembrane helix</keyword>
<proteinExistence type="inferred from homology"/>
<feature type="transmembrane region" description="Helical" evidence="9">
    <location>
        <begin position="2438"/>
        <end position="2462"/>
    </location>
</feature>
<feature type="region of interest" description="Disordered" evidence="8">
    <location>
        <begin position="1723"/>
        <end position="1742"/>
    </location>
</feature>
<dbReference type="PANTHER" id="PTHR10877">
    <property type="entry name" value="POLYCYSTIN FAMILY MEMBER"/>
    <property type="match status" value="1"/>
</dbReference>
<evidence type="ECO:0000256" key="8">
    <source>
        <dbReference type="SAM" id="MobiDB-lite"/>
    </source>
</evidence>
<dbReference type="InterPro" id="IPR036392">
    <property type="entry name" value="PLAT/LH2_dom_sf"/>
</dbReference>
<feature type="transmembrane region" description="Helical" evidence="9">
    <location>
        <begin position="3046"/>
        <end position="3067"/>
    </location>
</feature>
<sequence length="3279" mass="369661">MDINFYFHDDDFSPNLTFSMIHSLNATESRDCLLSLGVTSSKLSIAQRHTIGSNYKYHSLLRVPTLAFPEFHDRNGSTFLIEMSVYNDSLELESSLSVLLPPTRPHPAQLDTKILIYRNHQAAQNASEMPDDQMMPRVNRSDQVKIEVSPGNNPQTFSYKLLLHNLQDLGPYCPSEHLAGEIDLSALNSLNALHPCEVSLDSAELTLGPFMLPHGVIRITVFIEDQSNQIYEYRAYMEVESHSDLPFHANLLPFARDLDWIPGKTIKVVTKGSFFPSLKKYYGLTKDLSSQVQHKVRVSCPGWRWQCRNQIFSAEDLANNSNLVQDGFYYDYELTWTYGEGKEKREATASKRFKVSQGLLVDIECIRNCRKLLVPSLPLVMRAKCHNCRWTSSDMITFYWQVSSSYGTRPQVSRYLTMRQVTSYSLQNVYITLTVSQLGKRGHAQKRMALAKVWYGRHRGYLLRLRNQITTRAGPYNTFNFRMDINQTLRMDETSSPGVMAITIQAADPVMTVEMCSIGSPLLGMAVFFPGTSQSLSPSGGIKTSDGNGLRFYTSNILRENAALITPYPTLVDKCLAVNATSAYGLSAEFALAQEIYTGNFNSKEIELCYQYIGYKFLGSKQNPSRYKNSFKIQYMFYMAPRRELTATTILAELDQMNITRKLILEKYMLTTVELDQLTKWSLETVDRALENTSIATDIEEDMYYRIVNISLDLMRLYENRSQYIVYKFDRRWVTMLWLEGQGSQPLTFNFTSPDLITRLIVPRQVLVDTMSFYSKTEYAGILEDGFFNFAAIISDRVFKDNPVHPLSYGSAALFAQAKTSEKLLQLRPVLQPIEIEFRKTRFQPAQVKKLEIEILSESGKIVDSTCTMFSVLASEDLNMTVDISINGSHSYEVAVIDAKYPTEFLKFLSAPFFHIGNSHSFFIEKVTDRYILNYPHSQRFFMIRFSKNSSHSTHQINESNIIRAKEEVIIDIQATDCFVLVGDRWRTREKCSYVHSNVTLLMRCQCYVHGPYSARSGSAIDFYNELIQDALFYYGPSLIPMVFMAMLLLPALYFCYWARFQDAKEIDCAQTHVVRDMYRAESCEQYLVCISTGAIPGSGTKNRISFLLVGEFGSFQTVTPKGNFRFSTGSEIWFLVSSDLYLGNIVGVTIQYDKVLNGTDLYPWFLKSVIVFSARCNHVILFKANRTLGIYLRTLVLPSVAYHSTPAKEINVRFWRIVRAYHILGSVVVHVPGKGVSKVLCTLGTMTVVAASCALTIEVLGPPTPVYHLKVINAILSEDIFQALPLMCLGTFCLSLAVRLVYSLVFRKHIGVKWYDKPQLVDGFYEGGKWSPSLDLLAEDALPRKEKEEEERKVTNWLSGRKPLPVAPVVNSRSFLHKTFFPNMKLPPETAKKTPKIYGGDVGTAIDPLASAKKADETKRSARSARDFAALMPTSSDVDSVVFGAGRRVGRTRGSFSGSMVSAMSNYSKFSRQSERLMWPLKDSASAATFASHQLEFSETASFYVPSGASSRPVSPAKSHSMLSVATSGISYMSERKKQTGKRDKLIFGKSAQSNVNENRGSLNLTEEDGNQQRRSMPSTPGTQAVDSVHMGQASSVEVTVTDIQQSSPEAGGASCLEGHGLRESGLPNTSQTSAGTVSVTATRQGLTGEDRASSLEGHGLRGSGLPNTSHTSAGTVTVTAMRQGLTGEGRASSLEGHGLIGSGLPNTSHTYAGTVTVTATRQGLTGEDRASSSERHSLEGPRLQTIIPDGLEHSELQNFRTDGLPSLELHHGSSPNVFRRSSVYSGTSRLRVAQLRDFPFESFDRSPLEVASYPHPSCASDDSEEEDTAKEGDEDENSAAMNGDDEDTSLETENGPSDVTQPYDSLQQRLHQRKTKRRHPHTKTVFFRNELEASLSTESVIYHAAPRRKSHFLQTQRRHLPGSLSPVGGIGEQLESYKPSSNRNFPPDDSRRCMFEKPPHVTTFHQYYFRPVVHCCPPTKTWCTASPERGEFKFLRNARYLDKMVRDYGLGDFVLQNQGKKPQHFESNLLLNMQRGLEQGRRLVGKANGVSFETDKRGKRHADIMPGRGIRAESFLSFSESSEYIRDPHTLNSFSSVETNSTTDLQRNPTSSVHLPRNIFQIIAIYLRFLVAFFRKCLLCQSAQSETSRWSCPGNCCRLEKETGILRAGQERSKSPQSLDFLPTQPCDFAKTQLGDLREMETIHCASCKLKETAEDHTHNPVRKSFDILNGSDLKRSAVPSSESGRHEKIPAEEDTLKDKLEAADKFRSKSRTSLSRQFGSAQKQSTGGSANPRRGLETKIDQNQSALLRTQSRQSLASQPSDFEKSSADTSASSGAEKINKLKQDGRSMVDPPSKTVAMPRHPRLEYWKNLQSSRSRIGWFRRACQFSLDASESFWKVKMYMLKIPVIMMSVCTVIFCTGWVCVNGRYYSLLESVNWFVVVTLVLFFEMVVFEPAAFLLCATVSTQLWKTPLVLNECIQRFSGVMNEVGYRDYMVDLCMAGRRITSPVHTQAAPESASLYHLHQKIYQALKPLDLPHYSVHTQATPESASLYHLHQKIYQALKVKIRGLSCSGVFYSSPSAPRPPPLLCPHTGGARVCQPVPPPSEDLPSSQAPRPPPLLCPHPGGARVCQPVPPPSEGLPSSQVLREAAEGVEGVGVYCLPLVSPGPSTSPLALPSSSVKLSMSKRPALWIVFSWRVLFLPSAPPYISSSRPSCYDKKCEIYFCCNSVFRVFSSYTKVIGLPTAVFQSGVYWLIIHTACALCLVLVQTDIPQFHIQKRHIADAFGLDERERPITVEQMWDYIENRFRPVLLNVTVNVTSDSNESLSSFLLAPIRIRQIRSVPLTDAYGFEKPSCSPLKSLRVDEAWQCNYGFSRANMETRNFDPGWISPRTKVNRPSNTDLYTHVSGVDAHFHTVDVLPLSGYQTVFLHDYSVLETIKNSTWIDQNTRYILIDFSLLNTYSHILSDIRILFDFKRMAPHWRYSSYHLLYEVVGNYFYYTIFLSCAFFIILVYSIIKEILLIYKTGVRKYFLLLNSYLELMKIFLSISLIIALMLKTITSLSLLKKLKNVILFRELEFIDFHSMAMFDYMFTVSGGLLGFLCIFDIFLMLSTIRRLLIFIRLLKSAAPRLSMPLLVGIAFTCLAFLLFTNSQARFATVGTSFMTVTQYFIKPRALYNDLVELHPFLGPWFVFFLGLWMNFFVLNFFIAFLNEMYSSVLNRVRIATYKVRDKTKLEYVYDFLGIRSTISWDLAADVILRDDASEKDFMADIKRLRAD</sequence>
<comment type="caution">
    <text evidence="11">The sequence shown here is derived from an EMBL/GenBank/DDBJ whole genome shotgun (WGS) entry which is preliminary data.</text>
</comment>
<keyword evidence="6 9" id="KW-0472">Membrane</keyword>
<organism evidence="11 12">
    <name type="scientific">Elysia crispata</name>
    <name type="common">lettuce slug</name>
    <dbReference type="NCBI Taxonomy" id="231223"/>
    <lineage>
        <taxon>Eukaryota</taxon>
        <taxon>Metazoa</taxon>
        <taxon>Spiralia</taxon>
        <taxon>Lophotrochozoa</taxon>
        <taxon>Mollusca</taxon>
        <taxon>Gastropoda</taxon>
        <taxon>Heterobranchia</taxon>
        <taxon>Euthyneura</taxon>
        <taxon>Panpulmonata</taxon>
        <taxon>Sacoglossa</taxon>
        <taxon>Placobranchoidea</taxon>
        <taxon>Plakobranchidae</taxon>
        <taxon>Elysia</taxon>
    </lineage>
</organism>
<evidence type="ECO:0000256" key="2">
    <source>
        <dbReference type="ARBA" id="ARBA00007200"/>
    </source>
</evidence>
<feature type="domain" description="PLAT" evidence="10">
    <location>
        <begin position="1085"/>
        <end position="1203"/>
    </location>
</feature>
<keyword evidence="3 9" id="KW-0812">Transmembrane</keyword>
<feature type="transmembrane region" description="Helical" evidence="9">
    <location>
        <begin position="1281"/>
        <end position="1303"/>
    </location>
</feature>
<dbReference type="InterPro" id="IPR001024">
    <property type="entry name" value="PLAT/LH2_dom"/>
</dbReference>
<evidence type="ECO:0000313" key="11">
    <source>
        <dbReference type="EMBL" id="KAK3770931.1"/>
    </source>
</evidence>
<dbReference type="InterPro" id="IPR013122">
    <property type="entry name" value="PKD1_2_channel"/>
</dbReference>
<evidence type="ECO:0000256" key="1">
    <source>
        <dbReference type="ARBA" id="ARBA00004141"/>
    </source>
</evidence>
<gene>
    <name evidence="11" type="ORF">RRG08_032865</name>
</gene>
<evidence type="ECO:0000256" key="4">
    <source>
        <dbReference type="ARBA" id="ARBA00022729"/>
    </source>
</evidence>
<comment type="caution">
    <text evidence="7">Lacks conserved residue(s) required for the propagation of feature annotation.</text>
</comment>
<feature type="compositionally biased region" description="Polar residues" evidence="8">
    <location>
        <begin position="2313"/>
        <end position="2324"/>
    </location>
</feature>
<feature type="region of interest" description="Disordered" evidence="8">
    <location>
        <begin position="1810"/>
        <end position="1886"/>
    </location>
</feature>
<evidence type="ECO:0000256" key="3">
    <source>
        <dbReference type="ARBA" id="ARBA00022692"/>
    </source>
</evidence>
<feature type="region of interest" description="Disordered" evidence="8">
    <location>
        <begin position="2236"/>
        <end position="2299"/>
    </location>
</feature>
<feature type="transmembrane region" description="Helical" evidence="9">
    <location>
        <begin position="3088"/>
        <end position="3113"/>
    </location>
</feature>
<feature type="transmembrane region" description="Helical" evidence="9">
    <location>
        <begin position="2410"/>
        <end position="2432"/>
    </location>
</feature>
<feature type="transmembrane region" description="Helical" evidence="9">
    <location>
        <begin position="1032"/>
        <end position="1057"/>
    </location>
</feature>
<feature type="compositionally biased region" description="Polar residues" evidence="8">
    <location>
        <begin position="1853"/>
        <end position="1871"/>
    </location>
</feature>
<dbReference type="PANTHER" id="PTHR10877:SF197">
    <property type="entry name" value="POLYCYSTIC KIDNEY DISEASE PROTEIN 1-LIKE 2"/>
    <property type="match status" value="1"/>
</dbReference>
<dbReference type="Pfam" id="PF20519">
    <property type="entry name" value="Polycystin_dom"/>
    <property type="match status" value="1"/>
</dbReference>
<dbReference type="GO" id="GO:0005262">
    <property type="term" value="F:calcium channel activity"/>
    <property type="evidence" value="ECO:0007669"/>
    <property type="project" value="TreeGrafter"/>
</dbReference>
<feature type="compositionally biased region" description="Polar residues" evidence="8">
    <location>
        <begin position="1574"/>
        <end position="1587"/>
    </location>
</feature>
<evidence type="ECO:0000256" key="7">
    <source>
        <dbReference type="PROSITE-ProRule" id="PRU00152"/>
    </source>
</evidence>
<feature type="compositionally biased region" description="Basic and acidic residues" evidence="8">
    <location>
        <begin position="2246"/>
        <end position="2270"/>
    </location>
</feature>
<evidence type="ECO:0000259" key="10">
    <source>
        <dbReference type="PROSITE" id="PS50095"/>
    </source>
</evidence>
<evidence type="ECO:0000256" key="6">
    <source>
        <dbReference type="ARBA" id="ARBA00023136"/>
    </source>
</evidence>
<dbReference type="EMBL" id="JAWDGP010003784">
    <property type="protein sequence ID" value="KAK3770931.1"/>
    <property type="molecule type" value="Genomic_DNA"/>
</dbReference>
<keyword evidence="12" id="KW-1185">Reference proteome</keyword>
<feature type="transmembrane region" description="Helical" evidence="9">
    <location>
        <begin position="3133"/>
        <end position="3151"/>
    </location>
</feature>
<dbReference type="GO" id="GO:0050982">
    <property type="term" value="P:detection of mechanical stimulus"/>
    <property type="evidence" value="ECO:0007669"/>
    <property type="project" value="TreeGrafter"/>
</dbReference>
<accession>A0AAE0ZL63</accession>
<dbReference type="Pfam" id="PF08016">
    <property type="entry name" value="PKD_channel"/>
    <property type="match status" value="1"/>
</dbReference>
<feature type="compositionally biased region" description="Polar residues" evidence="8">
    <location>
        <begin position="1552"/>
        <end position="1566"/>
    </location>
</feature>
<feature type="transmembrane region" description="Helical" evidence="9">
    <location>
        <begin position="3193"/>
        <end position="3213"/>
    </location>
</feature>